<dbReference type="InterPro" id="IPR007627">
    <property type="entry name" value="RNA_pol_sigma70_r2"/>
</dbReference>
<dbReference type="RefSeq" id="WP_313722479.1">
    <property type="nucleotide sequence ID" value="NZ_CP134876.1"/>
</dbReference>
<evidence type="ECO:0000313" key="10">
    <source>
        <dbReference type="EMBL" id="WNM40515.1"/>
    </source>
</evidence>
<dbReference type="SUPFAM" id="SSF88659">
    <property type="entry name" value="Sigma3 and sigma4 domains of RNA polymerase sigma factors"/>
    <property type="match status" value="1"/>
</dbReference>
<comment type="similarity">
    <text evidence="1">Belongs to the sigma-70 factor family. ECF subfamily.</text>
</comment>
<dbReference type="InterPro" id="IPR014284">
    <property type="entry name" value="RNA_pol_sigma-70_dom"/>
</dbReference>
<organism evidence="10 11">
    <name type="scientific">Micromonospora halotolerans</name>
    <dbReference type="NCBI Taxonomy" id="709879"/>
    <lineage>
        <taxon>Bacteria</taxon>
        <taxon>Bacillati</taxon>
        <taxon>Actinomycetota</taxon>
        <taxon>Actinomycetes</taxon>
        <taxon>Micromonosporales</taxon>
        <taxon>Micromonosporaceae</taxon>
        <taxon>Micromonospora</taxon>
    </lineage>
</organism>
<comment type="subunit">
    <text evidence="2">Interacts transiently with the RNA polymerase catalytic core formed by RpoA, RpoB, RpoC and RpoZ (2 alpha, 1 beta, 1 beta' and 1 omega subunit) to form the RNA polymerase holoenzyme that can initiate transcription.</text>
</comment>
<dbReference type="EMBL" id="CP134876">
    <property type="protein sequence ID" value="WNM40515.1"/>
    <property type="molecule type" value="Genomic_DNA"/>
</dbReference>
<dbReference type="PANTHER" id="PTHR43133">
    <property type="entry name" value="RNA POLYMERASE ECF-TYPE SIGMA FACTO"/>
    <property type="match status" value="1"/>
</dbReference>
<accession>A0ABZ0A115</accession>
<evidence type="ECO:0000256" key="2">
    <source>
        <dbReference type="ARBA" id="ARBA00011344"/>
    </source>
</evidence>
<dbReference type="Pfam" id="PF08281">
    <property type="entry name" value="Sigma70_r4_2"/>
    <property type="match status" value="1"/>
</dbReference>
<dbReference type="Pfam" id="PF04542">
    <property type="entry name" value="Sigma70_r2"/>
    <property type="match status" value="1"/>
</dbReference>
<evidence type="ECO:0000259" key="7">
    <source>
        <dbReference type="Pfam" id="PF04542"/>
    </source>
</evidence>
<feature type="domain" description="SnoaL-like" evidence="9">
    <location>
        <begin position="203"/>
        <end position="297"/>
    </location>
</feature>
<evidence type="ECO:0000256" key="3">
    <source>
        <dbReference type="ARBA" id="ARBA00023015"/>
    </source>
</evidence>
<evidence type="ECO:0000256" key="4">
    <source>
        <dbReference type="ARBA" id="ARBA00023082"/>
    </source>
</evidence>
<name>A0ABZ0A115_9ACTN</name>
<dbReference type="Gene3D" id="3.10.450.50">
    <property type="match status" value="1"/>
</dbReference>
<dbReference type="InterPro" id="IPR036388">
    <property type="entry name" value="WH-like_DNA-bd_sf"/>
</dbReference>
<dbReference type="Gene3D" id="1.10.10.10">
    <property type="entry name" value="Winged helix-like DNA-binding domain superfamily/Winged helix DNA-binding domain"/>
    <property type="match status" value="1"/>
</dbReference>
<dbReference type="InterPro" id="IPR032710">
    <property type="entry name" value="NTF2-like_dom_sf"/>
</dbReference>
<evidence type="ECO:0000256" key="1">
    <source>
        <dbReference type="ARBA" id="ARBA00010641"/>
    </source>
</evidence>
<evidence type="ECO:0000259" key="9">
    <source>
        <dbReference type="Pfam" id="PF12680"/>
    </source>
</evidence>
<dbReference type="NCBIfam" id="TIGR02937">
    <property type="entry name" value="sigma70-ECF"/>
    <property type="match status" value="1"/>
</dbReference>
<feature type="domain" description="RNA polymerase sigma-70 region 2" evidence="7">
    <location>
        <begin position="18"/>
        <end position="79"/>
    </location>
</feature>
<evidence type="ECO:0000256" key="5">
    <source>
        <dbReference type="ARBA" id="ARBA00023163"/>
    </source>
</evidence>
<dbReference type="Gene3D" id="1.10.1740.10">
    <property type="match status" value="1"/>
</dbReference>
<feature type="domain" description="RNA polymerase sigma factor 70 region 4 type 2" evidence="8">
    <location>
        <begin position="129"/>
        <end position="181"/>
    </location>
</feature>
<dbReference type="CDD" id="cd06171">
    <property type="entry name" value="Sigma70_r4"/>
    <property type="match status" value="1"/>
</dbReference>
<keyword evidence="5" id="KW-0804">Transcription</keyword>
<protein>
    <submittedName>
        <fullName evidence="10">Sigma-70 family RNA polymerase sigma factor</fullName>
    </submittedName>
</protein>
<keyword evidence="11" id="KW-1185">Reference proteome</keyword>
<gene>
    <name evidence="10" type="ORF">RMN56_03935</name>
</gene>
<dbReference type="InterPro" id="IPR014305">
    <property type="entry name" value="RNA_pol_sigma-G_actinobac"/>
</dbReference>
<dbReference type="PANTHER" id="PTHR43133:SF65">
    <property type="entry name" value="ECF RNA POLYMERASE SIGMA FACTOR SIGG"/>
    <property type="match status" value="1"/>
</dbReference>
<dbReference type="Pfam" id="PF12680">
    <property type="entry name" value="SnoaL_2"/>
    <property type="match status" value="1"/>
</dbReference>
<evidence type="ECO:0000256" key="6">
    <source>
        <dbReference type="SAM" id="MobiDB-lite"/>
    </source>
</evidence>
<evidence type="ECO:0000313" key="11">
    <source>
        <dbReference type="Proteomes" id="UP001303001"/>
    </source>
</evidence>
<reference evidence="10 11" key="1">
    <citation type="submission" date="2023-09" db="EMBL/GenBank/DDBJ databases">
        <title>Micromonospora halotolerans DSM 45598 genome sequence.</title>
        <authorList>
            <person name="Mo P."/>
        </authorList>
    </citation>
    <scope>NUCLEOTIDE SEQUENCE [LARGE SCALE GENOMIC DNA]</scope>
    <source>
        <strain evidence="10 11">DSM 45598</strain>
    </source>
</reference>
<dbReference type="SUPFAM" id="SSF54427">
    <property type="entry name" value="NTF2-like"/>
    <property type="match status" value="1"/>
</dbReference>
<sequence>MTTAPAPAPPDLEPFRVELTGYAYRMLGSVFDAEDAVQETLLRAWRGRDGFDGRSSLRTWLYRIATNVCLDLLRGRSRRALPVNLDGPAAPVAGSLGTPAGDWVEPVPDSAVLPADPAELAVARESVRLAFVAALQHLPPRQRAVLILRDVLRWRADEVADLLDATVPAVNSALQRARATLAGVRAERRAGPDLDPVDRDLLDRYVDAFARYDVDALVALLRADAVQSMPPYRMWLRGAADIGRWLRGPGAGCRGSRLVRVAANGGPAVAQYRVDPAGGHRAFSITVLEAAGGRIARLNHFLEPRLFPRFGLPTRLDPRRADEFGPPGPSTPGRHDGGDAPAE</sequence>
<feature type="compositionally biased region" description="Basic and acidic residues" evidence="6">
    <location>
        <begin position="333"/>
        <end position="343"/>
    </location>
</feature>
<dbReference type="InterPro" id="IPR039425">
    <property type="entry name" value="RNA_pol_sigma-70-like"/>
</dbReference>
<keyword evidence="4" id="KW-0731">Sigma factor</keyword>
<feature type="region of interest" description="Disordered" evidence="6">
    <location>
        <begin position="313"/>
        <end position="343"/>
    </location>
</feature>
<dbReference type="InterPro" id="IPR013325">
    <property type="entry name" value="RNA_pol_sigma_r2"/>
</dbReference>
<dbReference type="NCBIfam" id="NF006089">
    <property type="entry name" value="PRK08241.1"/>
    <property type="match status" value="1"/>
</dbReference>
<dbReference type="InterPro" id="IPR037401">
    <property type="entry name" value="SnoaL-like"/>
</dbReference>
<dbReference type="NCBIfam" id="TIGR02960">
    <property type="entry name" value="SigX5"/>
    <property type="match status" value="1"/>
</dbReference>
<proteinExistence type="inferred from homology"/>
<dbReference type="InterPro" id="IPR013324">
    <property type="entry name" value="RNA_pol_sigma_r3/r4-like"/>
</dbReference>
<evidence type="ECO:0000259" key="8">
    <source>
        <dbReference type="Pfam" id="PF08281"/>
    </source>
</evidence>
<dbReference type="SUPFAM" id="SSF88946">
    <property type="entry name" value="Sigma2 domain of RNA polymerase sigma factors"/>
    <property type="match status" value="1"/>
</dbReference>
<dbReference type="Proteomes" id="UP001303001">
    <property type="component" value="Chromosome"/>
</dbReference>
<dbReference type="InterPro" id="IPR013249">
    <property type="entry name" value="RNA_pol_sigma70_r4_t2"/>
</dbReference>
<keyword evidence="3" id="KW-0805">Transcription regulation</keyword>